<accession>A0A0D2P1Y1</accession>
<dbReference type="OrthoDB" id="540004at2759"/>
<gene>
    <name evidence="4" type="ORF">HYPSUDRAFT_220399</name>
</gene>
<protein>
    <recommendedName>
        <fullName evidence="3">Methyltransferase domain-containing protein</fullName>
    </recommendedName>
</protein>
<dbReference type="STRING" id="945553.A0A0D2P1Y1"/>
<dbReference type="InterPro" id="IPR029063">
    <property type="entry name" value="SAM-dependent_MTases_sf"/>
</dbReference>
<evidence type="ECO:0000313" key="5">
    <source>
        <dbReference type="Proteomes" id="UP000054270"/>
    </source>
</evidence>
<evidence type="ECO:0000313" key="4">
    <source>
        <dbReference type="EMBL" id="KJA14605.1"/>
    </source>
</evidence>
<evidence type="ECO:0000259" key="3">
    <source>
        <dbReference type="Pfam" id="PF13649"/>
    </source>
</evidence>
<keyword evidence="1" id="KW-0489">Methyltransferase</keyword>
<dbReference type="GO" id="GO:0032259">
    <property type="term" value="P:methylation"/>
    <property type="evidence" value="ECO:0007669"/>
    <property type="project" value="UniProtKB-KW"/>
</dbReference>
<dbReference type="PANTHER" id="PTHR43861:SF1">
    <property type="entry name" value="TRANS-ACONITATE 2-METHYLTRANSFERASE"/>
    <property type="match status" value="1"/>
</dbReference>
<evidence type="ECO:0000256" key="1">
    <source>
        <dbReference type="ARBA" id="ARBA00022603"/>
    </source>
</evidence>
<organism evidence="4 5">
    <name type="scientific">Hypholoma sublateritium (strain FD-334 SS-4)</name>
    <dbReference type="NCBI Taxonomy" id="945553"/>
    <lineage>
        <taxon>Eukaryota</taxon>
        <taxon>Fungi</taxon>
        <taxon>Dikarya</taxon>
        <taxon>Basidiomycota</taxon>
        <taxon>Agaricomycotina</taxon>
        <taxon>Agaricomycetes</taxon>
        <taxon>Agaricomycetidae</taxon>
        <taxon>Agaricales</taxon>
        <taxon>Agaricineae</taxon>
        <taxon>Strophariaceae</taxon>
        <taxon>Hypholoma</taxon>
    </lineage>
</organism>
<dbReference type="Gene3D" id="3.40.50.150">
    <property type="entry name" value="Vaccinia Virus protein VP39"/>
    <property type="match status" value="1"/>
</dbReference>
<keyword evidence="5" id="KW-1185">Reference proteome</keyword>
<proteinExistence type="predicted"/>
<name>A0A0D2P1Y1_HYPSF</name>
<dbReference type="EMBL" id="KN817672">
    <property type="protein sequence ID" value="KJA14605.1"/>
    <property type="molecule type" value="Genomic_DNA"/>
</dbReference>
<dbReference type="GO" id="GO:0008168">
    <property type="term" value="F:methyltransferase activity"/>
    <property type="evidence" value="ECO:0007669"/>
    <property type="project" value="UniProtKB-KW"/>
</dbReference>
<dbReference type="PANTHER" id="PTHR43861">
    <property type="entry name" value="TRANS-ACONITATE 2-METHYLTRANSFERASE-RELATED"/>
    <property type="match status" value="1"/>
</dbReference>
<dbReference type="OMA" id="GAMHWSG"/>
<dbReference type="SUPFAM" id="SSF53335">
    <property type="entry name" value="S-adenosyl-L-methionine-dependent methyltransferases"/>
    <property type="match status" value="1"/>
</dbReference>
<dbReference type="InterPro" id="IPR041698">
    <property type="entry name" value="Methyltransf_25"/>
</dbReference>
<keyword evidence="2" id="KW-0808">Transferase</keyword>
<reference evidence="5" key="1">
    <citation type="submission" date="2014-04" db="EMBL/GenBank/DDBJ databases">
        <title>Evolutionary Origins and Diversification of the Mycorrhizal Mutualists.</title>
        <authorList>
            <consortium name="DOE Joint Genome Institute"/>
            <consortium name="Mycorrhizal Genomics Consortium"/>
            <person name="Kohler A."/>
            <person name="Kuo A."/>
            <person name="Nagy L.G."/>
            <person name="Floudas D."/>
            <person name="Copeland A."/>
            <person name="Barry K.W."/>
            <person name="Cichocki N."/>
            <person name="Veneault-Fourrey C."/>
            <person name="LaButti K."/>
            <person name="Lindquist E.A."/>
            <person name="Lipzen A."/>
            <person name="Lundell T."/>
            <person name="Morin E."/>
            <person name="Murat C."/>
            <person name="Riley R."/>
            <person name="Ohm R."/>
            <person name="Sun H."/>
            <person name="Tunlid A."/>
            <person name="Henrissat B."/>
            <person name="Grigoriev I.V."/>
            <person name="Hibbett D.S."/>
            <person name="Martin F."/>
        </authorList>
    </citation>
    <scope>NUCLEOTIDE SEQUENCE [LARGE SCALE GENOMIC DNA]</scope>
    <source>
        <strain evidence="5">FD-334 SS-4</strain>
    </source>
</reference>
<feature type="domain" description="Methyltransferase" evidence="3">
    <location>
        <begin position="78"/>
        <end position="168"/>
    </location>
</feature>
<evidence type="ECO:0000256" key="2">
    <source>
        <dbReference type="ARBA" id="ARBA00022679"/>
    </source>
</evidence>
<dbReference type="Proteomes" id="UP000054270">
    <property type="component" value="Unassembled WGS sequence"/>
</dbReference>
<sequence length="251" mass="27186">MFPSIKLRADTNDRSPILLTKNKLYLSSGDLENIHRVVAEAYDTIAPRYHSLFALNPTATRTRYTQQLVDALGPDSAVLELGCGGGPGTQPFVARGCRITGVDISAAQIALARTHLPNATLVHGDMRTVSLPPASFDAVVAMYSIVHLRKEDQEAMVTKIAGWLKGGGYLLCNLAGGEASTSTGKWLGADTFFESLGVEGNRKMLMEYGEGLQVIRDEVIVDKYDPVAADAIGATDETFHWIFAVKRDISE</sequence>
<dbReference type="CDD" id="cd02440">
    <property type="entry name" value="AdoMet_MTases"/>
    <property type="match status" value="1"/>
</dbReference>
<dbReference type="Pfam" id="PF13649">
    <property type="entry name" value="Methyltransf_25"/>
    <property type="match status" value="1"/>
</dbReference>
<dbReference type="AlphaFoldDB" id="A0A0D2P1Y1"/>